<evidence type="ECO:0000256" key="1">
    <source>
        <dbReference type="SAM" id="Phobius"/>
    </source>
</evidence>
<dbReference type="EMBL" id="CACRSL010000003">
    <property type="protein sequence ID" value="VYS74899.1"/>
    <property type="molecule type" value="Genomic_DNA"/>
</dbReference>
<dbReference type="InterPro" id="IPR032820">
    <property type="entry name" value="ATPase_put"/>
</dbReference>
<sequence length="85" mass="9843">MSNQNKMVRALKNLAYVTELGFLLVIPLVLLLFLANFLQSRFGWGQWTTMAGLLLGILCGVANFWSFAKYWTREAKKNEDENLWK</sequence>
<keyword evidence="1" id="KW-1133">Transmembrane helix</keyword>
<keyword evidence="1" id="KW-0472">Membrane</keyword>
<proteinExistence type="predicted"/>
<organism evidence="2">
    <name type="scientific">uncultured Anaerotruncus sp</name>
    <dbReference type="NCBI Taxonomy" id="905011"/>
    <lineage>
        <taxon>Bacteria</taxon>
        <taxon>Bacillati</taxon>
        <taxon>Bacillota</taxon>
        <taxon>Clostridia</taxon>
        <taxon>Eubacteriales</taxon>
        <taxon>Oscillospiraceae</taxon>
        <taxon>Anaerotruncus</taxon>
        <taxon>environmental samples</taxon>
    </lineage>
</organism>
<accession>A0A6N2R3Q5</accession>
<keyword evidence="1" id="KW-0812">Transmembrane</keyword>
<reference evidence="2" key="1">
    <citation type="submission" date="2019-11" db="EMBL/GenBank/DDBJ databases">
        <authorList>
            <person name="Feng L."/>
        </authorList>
    </citation>
    <scope>NUCLEOTIDE SEQUENCE</scope>
    <source>
        <strain evidence="2">AundefinedLFYP135</strain>
    </source>
</reference>
<protein>
    <submittedName>
        <fullName evidence="2">F0F1-ATPase subunit (ATPase_gene1)</fullName>
    </submittedName>
</protein>
<name>A0A6N2R3Q5_9FIRM</name>
<gene>
    <name evidence="2" type="ORF">AULFYP135_00167</name>
</gene>
<feature type="transmembrane region" description="Helical" evidence="1">
    <location>
        <begin position="44"/>
        <end position="68"/>
    </location>
</feature>
<dbReference type="Pfam" id="PF09527">
    <property type="entry name" value="ATPase_gene1"/>
    <property type="match status" value="1"/>
</dbReference>
<dbReference type="AlphaFoldDB" id="A0A6N2R3Q5"/>
<evidence type="ECO:0000313" key="2">
    <source>
        <dbReference type="EMBL" id="VYS74899.1"/>
    </source>
</evidence>
<feature type="transmembrane region" description="Helical" evidence="1">
    <location>
        <begin position="20"/>
        <end position="38"/>
    </location>
</feature>